<gene>
    <name evidence="1" type="ORF">P0Y49_21790</name>
</gene>
<name>A0AAJ6B6N8_9SPHI</name>
<accession>A0AAJ6B6N8</accession>
<reference evidence="1" key="1">
    <citation type="submission" date="2023-03" db="EMBL/GenBank/DDBJ databases">
        <title>Andean soil-derived lignocellulolytic bacterial consortium as a source of novel taxa and putative plastic-active enzymes.</title>
        <authorList>
            <person name="Diaz-Garcia L."/>
            <person name="Chuvochina M."/>
            <person name="Feuerriegel G."/>
            <person name="Bunk B."/>
            <person name="Sproer C."/>
            <person name="Streit W.R."/>
            <person name="Rodriguez L.M."/>
            <person name="Overmann J."/>
            <person name="Jimenez D.J."/>
        </authorList>
    </citation>
    <scope>NUCLEOTIDE SEQUENCE</scope>
    <source>
        <strain evidence="1">MAG 3858</strain>
    </source>
</reference>
<organism evidence="1 2">
    <name type="scientific">Candidatus Pedobacter colombiensis</name>
    <dbReference type="NCBI Taxonomy" id="3121371"/>
    <lineage>
        <taxon>Bacteria</taxon>
        <taxon>Pseudomonadati</taxon>
        <taxon>Bacteroidota</taxon>
        <taxon>Sphingobacteriia</taxon>
        <taxon>Sphingobacteriales</taxon>
        <taxon>Sphingobacteriaceae</taxon>
        <taxon>Pedobacter</taxon>
    </lineage>
</organism>
<protein>
    <submittedName>
        <fullName evidence="1">Uncharacterized protein</fullName>
    </submittedName>
</protein>
<sequence>MKDIEKLLKKISLEELRSFVALYSHRNPDFKSDLEIYFSDKDEKSNPAEK</sequence>
<evidence type="ECO:0000313" key="2">
    <source>
        <dbReference type="Proteomes" id="UP001214530"/>
    </source>
</evidence>
<evidence type="ECO:0000313" key="1">
    <source>
        <dbReference type="EMBL" id="WEK19410.1"/>
    </source>
</evidence>
<dbReference type="EMBL" id="CP119313">
    <property type="protein sequence ID" value="WEK19410.1"/>
    <property type="molecule type" value="Genomic_DNA"/>
</dbReference>
<dbReference type="AlphaFoldDB" id="A0AAJ6B6N8"/>
<proteinExistence type="predicted"/>
<dbReference type="Proteomes" id="UP001214530">
    <property type="component" value="Chromosome"/>
</dbReference>